<comment type="subcellular location">
    <subcellularLocation>
        <location evidence="1">Secreted</location>
    </subcellularLocation>
</comment>
<evidence type="ECO:0000256" key="2">
    <source>
        <dbReference type="ARBA" id="ARBA00022525"/>
    </source>
</evidence>
<dbReference type="Proteomes" id="UP000824890">
    <property type="component" value="Unassembled WGS sequence"/>
</dbReference>
<evidence type="ECO:0000259" key="7">
    <source>
        <dbReference type="PROSITE" id="PS51473"/>
    </source>
</evidence>
<dbReference type="InterPro" id="IPR038408">
    <property type="entry name" value="GNK2_sf"/>
</dbReference>
<comment type="similarity">
    <text evidence="5">Belongs to the cysteine-rich repeat secretory protein family.</text>
</comment>
<dbReference type="PANTHER" id="PTHR32411:SF54">
    <property type="entry name" value="CYSTEINE-RICH REPEAT SECRETORY PROTEIN 29-RELATED"/>
    <property type="match status" value="1"/>
</dbReference>
<protein>
    <recommendedName>
        <fullName evidence="7">Gnk2-homologous domain-containing protein</fullName>
    </recommendedName>
</protein>
<keyword evidence="9" id="KW-1185">Reference proteome</keyword>
<keyword evidence="6" id="KW-0472">Membrane</keyword>
<evidence type="ECO:0000256" key="1">
    <source>
        <dbReference type="ARBA" id="ARBA00004613"/>
    </source>
</evidence>
<proteinExistence type="inferred from homology"/>
<dbReference type="InterPro" id="IPR050581">
    <property type="entry name" value="CRR_secretory_protein"/>
</dbReference>
<dbReference type="PROSITE" id="PS51473">
    <property type="entry name" value="GNK2"/>
    <property type="match status" value="2"/>
</dbReference>
<evidence type="ECO:0000256" key="3">
    <source>
        <dbReference type="ARBA" id="ARBA00022729"/>
    </source>
</evidence>
<evidence type="ECO:0000256" key="4">
    <source>
        <dbReference type="ARBA" id="ARBA00022737"/>
    </source>
</evidence>
<feature type="transmembrane region" description="Helical" evidence="6">
    <location>
        <begin position="50"/>
        <end position="69"/>
    </location>
</feature>
<dbReference type="EMBL" id="JAGKQM010000011">
    <property type="protein sequence ID" value="KAH0903986.1"/>
    <property type="molecule type" value="Genomic_DNA"/>
</dbReference>
<evidence type="ECO:0000256" key="6">
    <source>
        <dbReference type="SAM" id="Phobius"/>
    </source>
</evidence>
<feature type="non-terminal residue" evidence="8">
    <location>
        <position position="1"/>
    </location>
</feature>
<gene>
    <name evidence="8" type="ORF">HID58_043489</name>
</gene>
<reference evidence="8 9" key="1">
    <citation type="submission" date="2021-05" db="EMBL/GenBank/DDBJ databases">
        <title>Genome Assembly of Synthetic Allotetraploid Brassica napus Reveals Homoeologous Exchanges between Subgenomes.</title>
        <authorList>
            <person name="Davis J.T."/>
        </authorList>
    </citation>
    <scope>NUCLEOTIDE SEQUENCE [LARGE SCALE GENOMIC DNA]</scope>
    <source>
        <strain evidence="9">cv. Da-Ae</strain>
        <tissue evidence="8">Seedling</tissue>
    </source>
</reference>
<accession>A0ABQ8BGQ3</accession>
<comment type="caution">
    <text evidence="8">The sequence shown here is derived from an EMBL/GenBank/DDBJ whole genome shotgun (WGS) entry which is preliminary data.</text>
</comment>
<keyword evidence="2" id="KW-0964">Secreted</keyword>
<feature type="domain" description="Gnk2-homologous" evidence="7">
    <location>
        <begin position="188"/>
        <end position="296"/>
    </location>
</feature>
<dbReference type="Pfam" id="PF01657">
    <property type="entry name" value="Stress-antifung"/>
    <property type="match status" value="2"/>
</dbReference>
<keyword evidence="6" id="KW-1133">Transmembrane helix</keyword>
<keyword evidence="4" id="KW-0677">Repeat</keyword>
<dbReference type="PANTHER" id="PTHR32411">
    <property type="entry name" value="CYSTEINE-RICH REPEAT SECRETORY PROTEIN 38-RELATED"/>
    <property type="match status" value="1"/>
</dbReference>
<sequence length="308" mass="35678">ATTHLLSNIHIPPSLLHKHLKAYFTEKQVSKKCKEFINTMYILPSESKRLFLVPILAVMAIQFLFVRTVSSVNMTNTYLHHKCFVDQGKYEPGSKYEENLNFIIEPIPVTSESFERGTKMEMIGEGPDLISFTLQCRGDISGPRCRSCYATALSALHRRCPGYKGRMIWYDQCILEISTIDSLDKIDYYNNLCVSNAKKMMAHYYSNSDWLDLIHNLTTKAIRHGNSKGMYYAAGETRLGMDNIYAMVQCSFYLSSKDCEKCLRHNIKHYQECCFNRQGARVLGKSCSFRYEFYPFLLEKSRPKYLKI</sequence>
<keyword evidence="6" id="KW-0812">Transmembrane</keyword>
<feature type="domain" description="Gnk2-homologous" evidence="7">
    <location>
        <begin position="78"/>
        <end position="182"/>
    </location>
</feature>
<name>A0ABQ8BGQ3_BRANA</name>
<evidence type="ECO:0000256" key="5">
    <source>
        <dbReference type="ARBA" id="ARBA00038515"/>
    </source>
</evidence>
<organism evidence="8 9">
    <name type="scientific">Brassica napus</name>
    <name type="common">Rape</name>
    <dbReference type="NCBI Taxonomy" id="3708"/>
    <lineage>
        <taxon>Eukaryota</taxon>
        <taxon>Viridiplantae</taxon>
        <taxon>Streptophyta</taxon>
        <taxon>Embryophyta</taxon>
        <taxon>Tracheophyta</taxon>
        <taxon>Spermatophyta</taxon>
        <taxon>Magnoliopsida</taxon>
        <taxon>eudicotyledons</taxon>
        <taxon>Gunneridae</taxon>
        <taxon>Pentapetalae</taxon>
        <taxon>rosids</taxon>
        <taxon>malvids</taxon>
        <taxon>Brassicales</taxon>
        <taxon>Brassicaceae</taxon>
        <taxon>Brassiceae</taxon>
        <taxon>Brassica</taxon>
    </lineage>
</organism>
<evidence type="ECO:0000313" key="9">
    <source>
        <dbReference type="Proteomes" id="UP000824890"/>
    </source>
</evidence>
<dbReference type="CDD" id="cd23509">
    <property type="entry name" value="Gnk2-like"/>
    <property type="match status" value="2"/>
</dbReference>
<dbReference type="Gene3D" id="3.30.430.20">
    <property type="entry name" value="Gnk2 domain, C-X8-C-X2-C motif"/>
    <property type="match status" value="2"/>
</dbReference>
<keyword evidence="3" id="KW-0732">Signal</keyword>
<evidence type="ECO:0000313" key="8">
    <source>
        <dbReference type="EMBL" id="KAH0903986.1"/>
    </source>
</evidence>
<dbReference type="InterPro" id="IPR002902">
    <property type="entry name" value="GNK2"/>
</dbReference>